<proteinExistence type="predicted"/>
<reference evidence="2 3" key="1">
    <citation type="submission" date="2021-08" db="EMBL/GenBank/DDBJ databases">
        <title>Draft Genome Sequence of Phanerochaete sordida strain YK-624.</title>
        <authorList>
            <person name="Mori T."/>
            <person name="Dohra H."/>
            <person name="Suzuki T."/>
            <person name="Kawagishi H."/>
            <person name="Hirai H."/>
        </authorList>
    </citation>
    <scope>NUCLEOTIDE SEQUENCE [LARGE SCALE GENOMIC DNA]</scope>
    <source>
        <strain evidence="2 3">YK-624</strain>
    </source>
</reference>
<dbReference type="Pfam" id="PF01161">
    <property type="entry name" value="PBP"/>
    <property type="match status" value="1"/>
</dbReference>
<protein>
    <submittedName>
        <fullName evidence="2">PEBP-like protein</fullName>
    </submittedName>
</protein>
<dbReference type="EMBL" id="BPQB01000038">
    <property type="protein sequence ID" value="GJE94174.1"/>
    <property type="molecule type" value="Genomic_DNA"/>
</dbReference>
<feature type="compositionally biased region" description="Low complexity" evidence="1">
    <location>
        <begin position="25"/>
        <end position="34"/>
    </location>
</feature>
<name>A0A9P3GIE9_9APHY</name>
<feature type="compositionally biased region" description="Low complexity" evidence="1">
    <location>
        <begin position="57"/>
        <end position="76"/>
    </location>
</feature>
<dbReference type="InterPro" id="IPR036610">
    <property type="entry name" value="PEBP-like_sf"/>
</dbReference>
<dbReference type="AlphaFoldDB" id="A0A9P3GIE9"/>
<evidence type="ECO:0000313" key="3">
    <source>
        <dbReference type="Proteomes" id="UP000703269"/>
    </source>
</evidence>
<dbReference type="InterPro" id="IPR035810">
    <property type="entry name" value="PEBP_euk"/>
</dbReference>
<evidence type="ECO:0000256" key="1">
    <source>
        <dbReference type="SAM" id="MobiDB-lite"/>
    </source>
</evidence>
<keyword evidence="3" id="KW-1185">Reference proteome</keyword>
<dbReference type="InterPro" id="IPR008914">
    <property type="entry name" value="PEBP"/>
</dbReference>
<dbReference type="CDD" id="cd00866">
    <property type="entry name" value="PEBP_euk"/>
    <property type="match status" value="1"/>
</dbReference>
<organism evidence="2 3">
    <name type="scientific">Phanerochaete sordida</name>
    <dbReference type="NCBI Taxonomy" id="48140"/>
    <lineage>
        <taxon>Eukaryota</taxon>
        <taxon>Fungi</taxon>
        <taxon>Dikarya</taxon>
        <taxon>Basidiomycota</taxon>
        <taxon>Agaricomycotina</taxon>
        <taxon>Agaricomycetes</taxon>
        <taxon>Polyporales</taxon>
        <taxon>Phanerochaetaceae</taxon>
        <taxon>Phanerochaete</taxon>
    </lineage>
</organism>
<dbReference type="OrthoDB" id="2153661at2759"/>
<dbReference type="PANTHER" id="PTHR11362">
    <property type="entry name" value="PHOSPHATIDYLETHANOLAMINE-BINDING PROTEIN"/>
    <property type="match status" value="1"/>
</dbReference>
<comment type="caution">
    <text evidence="2">The sequence shown here is derived from an EMBL/GenBank/DDBJ whole genome shotgun (WGS) entry which is preliminary data.</text>
</comment>
<accession>A0A9P3GIE9</accession>
<gene>
    <name evidence="2" type="ORF">PsYK624_103420</name>
</gene>
<dbReference type="PANTHER" id="PTHR11362:SF82">
    <property type="entry name" value="PHOSPHATIDYLETHANOLAMINE-BINDING PROTEIN 4"/>
    <property type="match status" value="1"/>
</dbReference>
<dbReference type="Gene3D" id="3.90.280.10">
    <property type="entry name" value="PEBP-like"/>
    <property type="match status" value="1"/>
</dbReference>
<feature type="compositionally biased region" description="Pro residues" evidence="1">
    <location>
        <begin position="35"/>
        <end position="56"/>
    </location>
</feature>
<evidence type="ECO:0000313" key="2">
    <source>
        <dbReference type="EMBL" id="GJE94174.1"/>
    </source>
</evidence>
<sequence length="441" mass="49739">MYALHRLPRGCARFAQVRGNATLQAAAAASEAANTPPPPAPAQQSPPTPAAKPAPKPASAKAAPAPAKAQETAAPESDAKPNSRRVWPTRRPPITLERPRQYMRPIGKGVLPAYDHALEYIKKDAGDLKKELHAVKAELEKAQASEEPEAAERVAELQEKVSILEVQSEINLPSVRWKARNGLADMTRPVYRHLIEQRWRQEGALDLVMERVHQMGVVPDLLPDIRPSIDLRVNFPERLPEKLRKANRTKRSFEKVEAGVYLLPEQTRKRPMLYTTVFHTEPRLYTLLMFDLDVPDPENNGFQTYLHWMEPNIELSTSSENPLPRTSPHTPYIPPHPQRGTPYHRYALMLVAQQDPTKRIEVAVPTKEQRLGFSYRQLAAEVGLDATKGGGIFMWREIWDETVSRIYAETLKTEEPVFGKPPKADPYDYFKVTPKYATASA</sequence>
<feature type="region of interest" description="Disordered" evidence="1">
    <location>
        <begin position="22"/>
        <end position="99"/>
    </location>
</feature>
<dbReference type="Gene3D" id="1.20.58.1180">
    <property type="match status" value="1"/>
</dbReference>
<dbReference type="SUPFAM" id="SSF49777">
    <property type="entry name" value="PEBP-like"/>
    <property type="match status" value="1"/>
</dbReference>
<dbReference type="Proteomes" id="UP000703269">
    <property type="component" value="Unassembled WGS sequence"/>
</dbReference>